<accession>A0A8B7YK73</accession>
<gene>
    <name evidence="7" type="primary">LOC110980907</name>
</gene>
<evidence type="ECO:0000256" key="2">
    <source>
        <dbReference type="ARBA" id="ARBA00022679"/>
    </source>
</evidence>
<reference evidence="7" key="1">
    <citation type="submission" date="2025-08" db="UniProtKB">
        <authorList>
            <consortium name="RefSeq"/>
        </authorList>
    </citation>
    <scope>IDENTIFICATION</scope>
</reference>
<evidence type="ECO:0000259" key="5">
    <source>
        <dbReference type="PROSITE" id="PS51186"/>
    </source>
</evidence>
<dbReference type="PANTHER" id="PTHR13256:SF16">
    <property type="entry name" value="ALPHA_BETA-TUBULIN-N-ACETYLTRANSFERASE 9"/>
    <property type="match status" value="1"/>
</dbReference>
<dbReference type="AlphaFoldDB" id="A0A8B7YK73"/>
<dbReference type="InterPro" id="IPR016181">
    <property type="entry name" value="Acyl_CoA_acyltransferase"/>
</dbReference>
<keyword evidence="3" id="KW-0012">Acyltransferase</keyword>
<sequence>MRLNECLSIEGNCVVFVPYKEHHVLRYNDWMQSTELQQLTASEPLTLQQEYEMQKSWHLDENKCTFILLLKEKWDDPECNEIDCMCGDVNLYFIDPDDSGVKTAEVEIMIAEPSCRRKGIGREALVLMIQYGATKLKVRRFIAKIGLQNQPSLALFKKLGFKQESVSEVFQEVTLQLEVTEEVQHSLNLQTNHMKYRDYKTKR</sequence>
<dbReference type="Pfam" id="PF13302">
    <property type="entry name" value="Acetyltransf_3"/>
    <property type="match status" value="1"/>
</dbReference>
<dbReference type="InterPro" id="IPR039135">
    <property type="entry name" value="NAT9-like"/>
</dbReference>
<comment type="similarity">
    <text evidence="1">Belongs to the acetyltransferase family. GNAT subfamily.</text>
</comment>
<protein>
    <recommendedName>
        <fullName evidence="4">N-acetyltransferase 9-like protein</fullName>
    </recommendedName>
</protein>
<dbReference type="Proteomes" id="UP000694845">
    <property type="component" value="Unplaced"/>
</dbReference>
<keyword evidence="2" id="KW-0808">Transferase</keyword>
<dbReference type="FunFam" id="3.40.630.30:FF:000248">
    <property type="entry name" value="N-acetyltransferase 9-like protein"/>
    <property type="match status" value="1"/>
</dbReference>
<evidence type="ECO:0000313" key="7">
    <source>
        <dbReference type="RefSeq" id="XP_022093663.1"/>
    </source>
</evidence>
<dbReference type="RefSeq" id="XP_022093663.1">
    <property type="nucleotide sequence ID" value="XM_022237971.1"/>
</dbReference>
<dbReference type="PANTHER" id="PTHR13256">
    <property type="entry name" value="N-ACETYLTRANSFERASE 9"/>
    <property type="match status" value="1"/>
</dbReference>
<dbReference type="SUPFAM" id="SSF55729">
    <property type="entry name" value="Acyl-CoA N-acyltransferases (Nat)"/>
    <property type="match status" value="1"/>
</dbReference>
<dbReference type="OrthoDB" id="5043642at2759"/>
<dbReference type="GeneID" id="110980907"/>
<proteinExistence type="inferred from homology"/>
<dbReference type="PROSITE" id="PS51186">
    <property type="entry name" value="GNAT"/>
    <property type="match status" value="1"/>
</dbReference>
<feature type="domain" description="N-acetyltransferase" evidence="5">
    <location>
        <begin position="14"/>
        <end position="182"/>
    </location>
</feature>
<evidence type="ECO:0000256" key="3">
    <source>
        <dbReference type="ARBA" id="ARBA00023315"/>
    </source>
</evidence>
<dbReference type="Gene3D" id="3.40.630.30">
    <property type="match status" value="1"/>
</dbReference>
<dbReference type="GO" id="GO:0008080">
    <property type="term" value="F:N-acetyltransferase activity"/>
    <property type="evidence" value="ECO:0007669"/>
    <property type="project" value="InterPro"/>
</dbReference>
<evidence type="ECO:0000313" key="6">
    <source>
        <dbReference type="Proteomes" id="UP000694845"/>
    </source>
</evidence>
<name>A0A8B7YK73_ACAPL</name>
<evidence type="ECO:0000256" key="4">
    <source>
        <dbReference type="ARBA" id="ARBA00069551"/>
    </source>
</evidence>
<dbReference type="OMA" id="WHVPRYH"/>
<evidence type="ECO:0000256" key="1">
    <source>
        <dbReference type="ARBA" id="ARBA00009342"/>
    </source>
</evidence>
<keyword evidence="6" id="KW-1185">Reference proteome</keyword>
<organism evidence="6 7">
    <name type="scientific">Acanthaster planci</name>
    <name type="common">Crown-of-thorns starfish</name>
    <dbReference type="NCBI Taxonomy" id="133434"/>
    <lineage>
        <taxon>Eukaryota</taxon>
        <taxon>Metazoa</taxon>
        <taxon>Echinodermata</taxon>
        <taxon>Eleutherozoa</taxon>
        <taxon>Asterozoa</taxon>
        <taxon>Asteroidea</taxon>
        <taxon>Valvatacea</taxon>
        <taxon>Valvatida</taxon>
        <taxon>Acanthasteridae</taxon>
        <taxon>Acanthaster</taxon>
    </lineage>
</organism>
<dbReference type="KEGG" id="aplc:110980907"/>
<dbReference type="InterPro" id="IPR000182">
    <property type="entry name" value="GNAT_dom"/>
</dbReference>